<dbReference type="Pfam" id="PF00271">
    <property type="entry name" value="Helicase_C"/>
    <property type="match status" value="2"/>
</dbReference>
<keyword evidence="1" id="KW-0694">RNA-binding</keyword>
<dbReference type="InterPro" id="IPR001650">
    <property type="entry name" value="Helicase_C-like"/>
</dbReference>
<dbReference type="Gene3D" id="3.40.50.300">
    <property type="entry name" value="P-loop containing nucleotide triphosphate hydrolases"/>
    <property type="match status" value="2"/>
</dbReference>
<dbReference type="AlphaFoldDB" id="A0A4Y7JZS4"/>
<organism evidence="4 5">
    <name type="scientific">Papaver somniferum</name>
    <name type="common">Opium poppy</name>
    <dbReference type="NCBI Taxonomy" id="3469"/>
    <lineage>
        <taxon>Eukaryota</taxon>
        <taxon>Viridiplantae</taxon>
        <taxon>Streptophyta</taxon>
        <taxon>Embryophyta</taxon>
        <taxon>Tracheophyta</taxon>
        <taxon>Spermatophyta</taxon>
        <taxon>Magnoliopsida</taxon>
        <taxon>Ranunculales</taxon>
        <taxon>Papaveraceae</taxon>
        <taxon>Papaveroideae</taxon>
        <taxon>Papaver</taxon>
    </lineage>
</organism>
<gene>
    <name evidence="4" type="ORF">C5167_008978</name>
</gene>
<evidence type="ECO:0000259" key="3">
    <source>
        <dbReference type="PROSITE" id="PS51194"/>
    </source>
</evidence>
<name>A0A4Y7JZS4_PAPSO</name>
<feature type="domain" description="Helicase C-terminal" evidence="3">
    <location>
        <begin position="273"/>
        <end position="418"/>
    </location>
</feature>
<proteinExistence type="predicted"/>
<dbReference type="PROSITE" id="PS51194">
    <property type="entry name" value="HELICASE_CTER"/>
    <property type="match status" value="1"/>
</dbReference>
<dbReference type="Gramene" id="RZC65288">
    <property type="protein sequence ID" value="RZC65288"/>
    <property type="gene ID" value="C5167_008978"/>
</dbReference>
<dbReference type="Proteomes" id="UP000316621">
    <property type="component" value="Chromosome 6"/>
</dbReference>
<feature type="transmembrane region" description="Helical" evidence="2">
    <location>
        <begin position="155"/>
        <end position="175"/>
    </location>
</feature>
<dbReference type="InterPro" id="IPR027417">
    <property type="entry name" value="P-loop_NTPase"/>
</dbReference>
<dbReference type="SUPFAM" id="SSF52540">
    <property type="entry name" value="P-loop containing nucleoside triphosphate hydrolases"/>
    <property type="match status" value="2"/>
</dbReference>
<evidence type="ECO:0000313" key="4">
    <source>
        <dbReference type="EMBL" id="RZC65288.1"/>
    </source>
</evidence>
<dbReference type="EMBL" id="CM010720">
    <property type="protein sequence ID" value="RZC65288.1"/>
    <property type="molecule type" value="Genomic_DNA"/>
</dbReference>
<dbReference type="CDD" id="cd18787">
    <property type="entry name" value="SF2_C_DEAD"/>
    <property type="match status" value="2"/>
</dbReference>
<dbReference type="PANTHER" id="PTHR47958">
    <property type="entry name" value="ATP-DEPENDENT RNA HELICASE DBP3"/>
    <property type="match status" value="1"/>
</dbReference>
<keyword evidence="2" id="KW-1133">Transmembrane helix</keyword>
<sequence length="456" mass="51875">MMDLLRTQVIHGGAVKSSVDSSWQKWIPKETIEDGDGKKKELKKKYVQLRIQHKKRGVTELGGELKLQEGWKEQNELQVGLQLDERCREVIEAAEWCSKWQLQLKLNGSCRCEEVGEESMKLWTEVLIAFLNATQCATDWSKAWHTWVLFNTDVMSHYIIIMVILSAYKLFFWLLSRPQLQILGADPNGGPDGLKALPSYANWIIDGVMKHVKSEKFTEKTRCDEVAKALIAQGLHVVALHGGRSQSEREAALRNFRNSSANILVATDVASRGLDVTRVAHVINLDLPKTRRDEVAEALIAQGLHVVALHGGRSQSERETALRNFRNSSANILVATDVASRGLDVTRVAPVINLDLPKKMEDYVHQNLELLHYLNKEPQQQHQIPAAQKQQQILIPQQRHLQLQLQPQQFPLQIHSWSQISYHKQYGFAILNLKPGIMENLMKNAWQLVFGSICKF</sequence>
<protein>
    <recommendedName>
        <fullName evidence="3">Helicase C-terminal domain-containing protein</fullName>
    </recommendedName>
</protein>
<accession>A0A4Y7JZS4</accession>
<dbReference type="Pfam" id="PF02259">
    <property type="entry name" value="FAT"/>
    <property type="match status" value="1"/>
</dbReference>
<evidence type="ECO:0000256" key="1">
    <source>
        <dbReference type="ARBA" id="ARBA00022884"/>
    </source>
</evidence>
<evidence type="ECO:0000313" key="5">
    <source>
        <dbReference type="Proteomes" id="UP000316621"/>
    </source>
</evidence>
<keyword evidence="5" id="KW-1185">Reference proteome</keyword>
<dbReference type="SMART" id="SM00490">
    <property type="entry name" value="HELICc"/>
    <property type="match status" value="2"/>
</dbReference>
<dbReference type="STRING" id="3469.A0A4Y7JZS4"/>
<keyword evidence="2" id="KW-0472">Membrane</keyword>
<keyword evidence="2" id="KW-0812">Transmembrane</keyword>
<reference evidence="4 5" key="1">
    <citation type="journal article" date="2018" name="Science">
        <title>The opium poppy genome and morphinan production.</title>
        <authorList>
            <person name="Guo L."/>
            <person name="Winzer T."/>
            <person name="Yang X."/>
            <person name="Li Y."/>
            <person name="Ning Z."/>
            <person name="He Z."/>
            <person name="Teodor R."/>
            <person name="Lu Y."/>
            <person name="Bowser T.A."/>
            <person name="Graham I.A."/>
            <person name="Ye K."/>
        </authorList>
    </citation>
    <scope>NUCLEOTIDE SEQUENCE [LARGE SCALE GENOMIC DNA]</scope>
    <source>
        <strain evidence="5">cv. HN1</strain>
        <tissue evidence="4">Leaves</tissue>
    </source>
</reference>
<evidence type="ECO:0000256" key="2">
    <source>
        <dbReference type="SAM" id="Phobius"/>
    </source>
</evidence>
<dbReference type="GO" id="GO:0003723">
    <property type="term" value="F:RNA binding"/>
    <property type="evidence" value="ECO:0007669"/>
    <property type="project" value="UniProtKB-KW"/>
</dbReference>
<dbReference type="InterPro" id="IPR003151">
    <property type="entry name" value="PIK-rel_kinase_FAT"/>
</dbReference>